<feature type="chain" id="PRO_5042581317" evidence="1">
    <location>
        <begin position="25"/>
        <end position="112"/>
    </location>
</feature>
<evidence type="ECO:0000313" key="2">
    <source>
        <dbReference type="EMBL" id="KAK1671160.1"/>
    </source>
</evidence>
<dbReference type="RefSeq" id="XP_060425163.1">
    <property type="nucleotide sequence ID" value="XM_060566602.1"/>
</dbReference>
<dbReference type="PROSITE" id="PS51257">
    <property type="entry name" value="PROKAR_LIPOPROTEIN"/>
    <property type="match status" value="1"/>
</dbReference>
<feature type="signal peptide" evidence="1">
    <location>
        <begin position="1"/>
        <end position="24"/>
    </location>
</feature>
<evidence type="ECO:0000313" key="3">
    <source>
        <dbReference type="Proteomes" id="UP001224890"/>
    </source>
</evidence>
<keyword evidence="1" id="KW-0732">Signal</keyword>
<comment type="caution">
    <text evidence="2">The sequence shown here is derived from an EMBL/GenBank/DDBJ whole genome shotgun (WGS) entry which is preliminary data.</text>
</comment>
<name>A0AAJ0AC27_9PEZI</name>
<proteinExistence type="predicted"/>
<protein>
    <submittedName>
        <fullName evidence="2">Uncharacterized protein</fullName>
    </submittedName>
</protein>
<dbReference type="AlphaFoldDB" id="A0AAJ0AC27"/>
<sequence>MSWRRWQPGIISMCGCIYTQVVRCQLVPCFRVLLDYDPFGNKPLSCCSFCRNNCHEAMQLCRDCEDISLAHYPAKIAEVGDIIISSLYGAKSKPSQESEARLALSLIRVPSL</sequence>
<dbReference type="Proteomes" id="UP001224890">
    <property type="component" value="Unassembled WGS sequence"/>
</dbReference>
<evidence type="ECO:0000256" key="1">
    <source>
        <dbReference type="SAM" id="SignalP"/>
    </source>
</evidence>
<keyword evidence="3" id="KW-1185">Reference proteome</keyword>
<organism evidence="2 3">
    <name type="scientific">Colletotrichum godetiae</name>
    <dbReference type="NCBI Taxonomy" id="1209918"/>
    <lineage>
        <taxon>Eukaryota</taxon>
        <taxon>Fungi</taxon>
        <taxon>Dikarya</taxon>
        <taxon>Ascomycota</taxon>
        <taxon>Pezizomycotina</taxon>
        <taxon>Sordariomycetes</taxon>
        <taxon>Hypocreomycetidae</taxon>
        <taxon>Glomerellales</taxon>
        <taxon>Glomerellaceae</taxon>
        <taxon>Colletotrichum</taxon>
        <taxon>Colletotrichum acutatum species complex</taxon>
    </lineage>
</organism>
<gene>
    <name evidence="2" type="ORF">BDP55DRAFT_297650</name>
</gene>
<reference evidence="2" key="1">
    <citation type="submission" date="2021-06" db="EMBL/GenBank/DDBJ databases">
        <title>Comparative genomics, transcriptomics and evolutionary studies reveal genomic signatures of adaptation to plant cell wall in hemibiotrophic fungi.</title>
        <authorList>
            <consortium name="DOE Joint Genome Institute"/>
            <person name="Baroncelli R."/>
            <person name="Diaz J.F."/>
            <person name="Benocci T."/>
            <person name="Peng M."/>
            <person name="Battaglia E."/>
            <person name="Haridas S."/>
            <person name="Andreopoulos W."/>
            <person name="Labutti K."/>
            <person name="Pangilinan J."/>
            <person name="Floch G.L."/>
            <person name="Makela M.R."/>
            <person name="Henrissat B."/>
            <person name="Grigoriev I.V."/>
            <person name="Crouch J.A."/>
            <person name="De Vries R.P."/>
            <person name="Sukno S.A."/>
            <person name="Thon M.R."/>
        </authorList>
    </citation>
    <scope>NUCLEOTIDE SEQUENCE</scope>
    <source>
        <strain evidence="2">CBS 193.32</strain>
    </source>
</reference>
<dbReference type="EMBL" id="JAHMHR010000049">
    <property type="protein sequence ID" value="KAK1671160.1"/>
    <property type="molecule type" value="Genomic_DNA"/>
</dbReference>
<dbReference type="GeneID" id="85451128"/>
<accession>A0AAJ0AC27</accession>